<feature type="transmembrane region" description="Helical" evidence="8">
    <location>
        <begin position="173"/>
        <end position="194"/>
    </location>
</feature>
<feature type="transmembrane region" description="Helical" evidence="8">
    <location>
        <begin position="240"/>
        <end position="261"/>
    </location>
</feature>
<dbReference type="PANTHER" id="PTHR10332:SF80">
    <property type="entry name" value="EQUILIBRATIVE NUCLEOSIDE TRANSPORTER 2, ISOFORM A"/>
    <property type="match status" value="1"/>
</dbReference>
<comment type="similarity">
    <text evidence="2">Belongs to the SLC29A/ENT transporter (TC 2.A.57) family.</text>
</comment>
<dbReference type="InterPro" id="IPR036259">
    <property type="entry name" value="MFS_trans_sf"/>
</dbReference>
<feature type="transmembrane region" description="Helical" evidence="8">
    <location>
        <begin position="398"/>
        <end position="415"/>
    </location>
</feature>
<sequence length="499" mass="56672">MSRQPSSSDEVYPLSSVLGPRPNDAANKPWWGPPPSRNGRTFDSEERERFLSPVKLDPGWEGMDRPVDELNFRRHDPLDELERTTPRDRWNLVYVILLIHGIGVLMPWNMFITAKSYFEDYKLTNGTQTSPEVGEYRKNFMSYLGMASQFPNALMSVLNVFVQCGGKPGTRIIGSILVMVLVFVLTVVLAMLDSSSWQEIFFWITMGSAVVLNSAGGVYQNTIYGVSAILPMKYTNAVIFGTNFSGTLVACISILAIALAPDIKTSAIYYFVTAIVILLIAFDTYFILPLTKFYRHYKKIELLKRQRSHKHASKQTCAAQLRNYWKIFKNIWVMALSIWFTFFVTLALFPQIQSDIEQISFPIDETYWTPVFCYLSFSFFAMSGNLLTEWIRVPGPRFVWLPVLLRAAFIPIFLLCNFRPEERGWPVLISNDIAYIVASILMAFTSGYFSSLCMMYGPKNVEGQDAGAAGMMMALFLALGIVCGINMSRLLVWLVDIKF</sequence>
<dbReference type="OMA" id="WVYWGIA"/>
<feature type="transmembrane region" description="Helical" evidence="8">
    <location>
        <begin position="435"/>
        <end position="457"/>
    </location>
</feature>
<dbReference type="GO" id="GO:0005886">
    <property type="term" value="C:plasma membrane"/>
    <property type="evidence" value="ECO:0007669"/>
    <property type="project" value="TreeGrafter"/>
</dbReference>
<comment type="subcellular location">
    <subcellularLocation>
        <location evidence="1">Membrane</location>
        <topology evidence="1">Multi-pass membrane protein</topology>
    </subcellularLocation>
</comment>
<evidence type="ECO:0000313" key="9">
    <source>
        <dbReference type="EMBL" id="PVD30835.1"/>
    </source>
</evidence>
<evidence type="ECO:0000256" key="7">
    <source>
        <dbReference type="SAM" id="MobiDB-lite"/>
    </source>
</evidence>
<dbReference type="GO" id="GO:0005337">
    <property type="term" value="F:nucleoside transmembrane transporter activity"/>
    <property type="evidence" value="ECO:0007669"/>
    <property type="project" value="InterPro"/>
</dbReference>
<feature type="transmembrane region" description="Helical" evidence="8">
    <location>
        <begin position="367"/>
        <end position="386"/>
    </location>
</feature>
<dbReference type="OrthoDB" id="1856718at2759"/>
<name>A0A2T7PBP1_POMCA</name>
<dbReference type="InterPro" id="IPR002259">
    <property type="entry name" value="Eqnu_transpt"/>
</dbReference>
<feature type="region of interest" description="Disordered" evidence="7">
    <location>
        <begin position="1"/>
        <end position="47"/>
    </location>
</feature>
<evidence type="ECO:0000256" key="1">
    <source>
        <dbReference type="ARBA" id="ARBA00004141"/>
    </source>
</evidence>
<dbReference type="Gene3D" id="1.20.1250.20">
    <property type="entry name" value="MFS general substrate transporter like domains"/>
    <property type="match status" value="1"/>
</dbReference>
<evidence type="ECO:0000256" key="8">
    <source>
        <dbReference type="SAM" id="Phobius"/>
    </source>
</evidence>
<evidence type="ECO:0000256" key="3">
    <source>
        <dbReference type="ARBA" id="ARBA00022448"/>
    </source>
</evidence>
<feature type="transmembrane region" description="Helical" evidence="8">
    <location>
        <begin position="140"/>
        <end position="161"/>
    </location>
</feature>
<keyword evidence="3" id="KW-0813">Transport</keyword>
<feature type="transmembrane region" description="Helical" evidence="8">
    <location>
        <begin position="469"/>
        <end position="495"/>
    </location>
</feature>
<accession>A0A2T7PBP1</accession>
<keyword evidence="5 8" id="KW-1133">Transmembrane helix</keyword>
<dbReference type="SUPFAM" id="SSF103473">
    <property type="entry name" value="MFS general substrate transporter"/>
    <property type="match status" value="1"/>
</dbReference>
<organism evidence="9 10">
    <name type="scientific">Pomacea canaliculata</name>
    <name type="common">Golden apple snail</name>
    <dbReference type="NCBI Taxonomy" id="400727"/>
    <lineage>
        <taxon>Eukaryota</taxon>
        <taxon>Metazoa</taxon>
        <taxon>Spiralia</taxon>
        <taxon>Lophotrochozoa</taxon>
        <taxon>Mollusca</taxon>
        <taxon>Gastropoda</taxon>
        <taxon>Caenogastropoda</taxon>
        <taxon>Architaenioglossa</taxon>
        <taxon>Ampullarioidea</taxon>
        <taxon>Ampullariidae</taxon>
        <taxon>Pomacea</taxon>
    </lineage>
</organism>
<evidence type="ECO:0000256" key="6">
    <source>
        <dbReference type="ARBA" id="ARBA00023136"/>
    </source>
</evidence>
<dbReference type="AlphaFoldDB" id="A0A2T7PBP1"/>
<evidence type="ECO:0000313" key="10">
    <source>
        <dbReference type="Proteomes" id="UP000245119"/>
    </source>
</evidence>
<keyword evidence="4 8" id="KW-0812">Transmembrane</keyword>
<proteinExistence type="inferred from homology"/>
<dbReference type="PIRSF" id="PIRSF016379">
    <property type="entry name" value="ENT"/>
    <property type="match status" value="1"/>
</dbReference>
<feature type="transmembrane region" description="Helical" evidence="8">
    <location>
        <begin position="331"/>
        <end position="352"/>
    </location>
</feature>
<feature type="transmembrane region" description="Helical" evidence="8">
    <location>
        <begin position="200"/>
        <end position="219"/>
    </location>
</feature>
<evidence type="ECO:0008006" key="11">
    <source>
        <dbReference type="Google" id="ProtNLM"/>
    </source>
</evidence>
<dbReference type="Pfam" id="PF01733">
    <property type="entry name" value="Nucleoside_tran"/>
    <property type="match status" value="1"/>
</dbReference>
<dbReference type="PANTHER" id="PTHR10332">
    <property type="entry name" value="EQUILIBRATIVE NUCLEOSIDE TRANSPORTER"/>
    <property type="match status" value="1"/>
</dbReference>
<evidence type="ECO:0000256" key="5">
    <source>
        <dbReference type="ARBA" id="ARBA00022989"/>
    </source>
</evidence>
<evidence type="ECO:0000256" key="2">
    <source>
        <dbReference type="ARBA" id="ARBA00007965"/>
    </source>
</evidence>
<keyword evidence="10" id="KW-1185">Reference proteome</keyword>
<keyword evidence="6 8" id="KW-0472">Membrane</keyword>
<feature type="transmembrane region" description="Helical" evidence="8">
    <location>
        <begin position="92"/>
        <end position="112"/>
    </location>
</feature>
<reference evidence="9 10" key="1">
    <citation type="submission" date="2018-04" db="EMBL/GenBank/DDBJ databases">
        <title>The genome of golden apple snail Pomacea canaliculata provides insight into stress tolerance and invasive adaptation.</title>
        <authorList>
            <person name="Liu C."/>
            <person name="Liu B."/>
            <person name="Ren Y."/>
            <person name="Zhang Y."/>
            <person name="Wang H."/>
            <person name="Li S."/>
            <person name="Jiang F."/>
            <person name="Yin L."/>
            <person name="Zhang G."/>
            <person name="Qian W."/>
            <person name="Fan W."/>
        </authorList>
    </citation>
    <scope>NUCLEOTIDE SEQUENCE [LARGE SCALE GENOMIC DNA]</scope>
    <source>
        <strain evidence="9">SZHN2017</strain>
        <tissue evidence="9">Muscle</tissue>
    </source>
</reference>
<evidence type="ECO:0000256" key="4">
    <source>
        <dbReference type="ARBA" id="ARBA00022692"/>
    </source>
</evidence>
<dbReference type="Proteomes" id="UP000245119">
    <property type="component" value="Linkage Group LG5"/>
</dbReference>
<protein>
    <recommendedName>
        <fullName evidence="11">Equilibrative nucleoside transporter 3</fullName>
    </recommendedName>
</protein>
<feature type="transmembrane region" description="Helical" evidence="8">
    <location>
        <begin position="267"/>
        <end position="288"/>
    </location>
</feature>
<comment type="caution">
    <text evidence="9">The sequence shown here is derived from an EMBL/GenBank/DDBJ whole genome shotgun (WGS) entry which is preliminary data.</text>
</comment>
<dbReference type="EMBL" id="PZQS01000005">
    <property type="protein sequence ID" value="PVD30835.1"/>
    <property type="molecule type" value="Genomic_DNA"/>
</dbReference>
<dbReference type="PRINTS" id="PR01130">
    <property type="entry name" value="DERENTRNSPRT"/>
</dbReference>
<gene>
    <name evidence="9" type="ORF">C0Q70_10110</name>
</gene>